<dbReference type="AlphaFoldDB" id="W9CKS0"/>
<proteinExistence type="predicted"/>
<dbReference type="OrthoDB" id="3559595at2759"/>
<organism evidence="2 3">
    <name type="scientific">Sclerotinia borealis (strain F-4128)</name>
    <dbReference type="NCBI Taxonomy" id="1432307"/>
    <lineage>
        <taxon>Eukaryota</taxon>
        <taxon>Fungi</taxon>
        <taxon>Dikarya</taxon>
        <taxon>Ascomycota</taxon>
        <taxon>Pezizomycotina</taxon>
        <taxon>Leotiomycetes</taxon>
        <taxon>Helotiales</taxon>
        <taxon>Sclerotiniaceae</taxon>
        <taxon>Sclerotinia</taxon>
    </lineage>
</organism>
<evidence type="ECO:0000256" key="1">
    <source>
        <dbReference type="SAM" id="MobiDB-lite"/>
    </source>
</evidence>
<dbReference type="HOGENOM" id="CLU_879959_0_0_1"/>
<reference evidence="2 3" key="1">
    <citation type="journal article" date="2014" name="Genome Announc.">
        <title>Draft genome sequence of Sclerotinia borealis, a psychrophilic plant pathogenic fungus.</title>
        <authorList>
            <person name="Mardanov A.V."/>
            <person name="Beletsky A.V."/>
            <person name="Kadnikov V.V."/>
            <person name="Ignatov A.N."/>
            <person name="Ravin N.V."/>
        </authorList>
    </citation>
    <scope>NUCLEOTIDE SEQUENCE [LARGE SCALE GENOMIC DNA]</scope>
    <source>
        <strain evidence="3">F-4157</strain>
    </source>
</reference>
<keyword evidence="3" id="KW-1185">Reference proteome</keyword>
<protein>
    <submittedName>
        <fullName evidence="2">Uncharacterized protein</fullName>
    </submittedName>
</protein>
<gene>
    <name evidence="2" type="ORF">SBOR_4492</name>
</gene>
<feature type="region of interest" description="Disordered" evidence="1">
    <location>
        <begin position="1"/>
        <end position="36"/>
    </location>
</feature>
<evidence type="ECO:0000313" key="2">
    <source>
        <dbReference type="EMBL" id="ESZ95125.1"/>
    </source>
</evidence>
<feature type="region of interest" description="Disordered" evidence="1">
    <location>
        <begin position="179"/>
        <end position="238"/>
    </location>
</feature>
<evidence type="ECO:0000313" key="3">
    <source>
        <dbReference type="Proteomes" id="UP000019487"/>
    </source>
</evidence>
<dbReference type="Proteomes" id="UP000019487">
    <property type="component" value="Unassembled WGS sequence"/>
</dbReference>
<sequence length="256" mass="28742">MSSLPKFTFPETLGGRHGTTSPTPQSPPTSPSSARAPTSKQCIFVVQAYLCFHHPKLSAPHLLHRSPCPQALLPPAQQVRCENYFRRDGELLQVVRYDKERGCMECKAEARTRRDQEAADHVEIIEKMRRLGLESEAEKQVIKFEGKATIAAQNPTTKSKNIDLGKKSVTVENRKYLTPTKPKIKVKQEKSTLPNPTPTQPKDKSDSDTDDSWDLAKEKEKKWGEVALAPGETTAGRDAWVVIGSWGEDEEDWHKL</sequence>
<feature type="compositionally biased region" description="Basic and acidic residues" evidence="1">
    <location>
        <begin position="214"/>
        <end position="224"/>
    </location>
</feature>
<dbReference type="EMBL" id="AYSA01000208">
    <property type="protein sequence ID" value="ESZ95125.1"/>
    <property type="molecule type" value="Genomic_DNA"/>
</dbReference>
<comment type="caution">
    <text evidence="2">The sequence shown here is derived from an EMBL/GenBank/DDBJ whole genome shotgun (WGS) entry which is preliminary data.</text>
</comment>
<accession>W9CKS0</accession>
<name>W9CKS0_SCLBF</name>